<comment type="caution">
    <text evidence="2">The sequence shown here is derived from an EMBL/GenBank/DDBJ whole genome shotgun (WGS) entry which is preliminary data.</text>
</comment>
<dbReference type="Gene3D" id="3.30.450.20">
    <property type="entry name" value="PAS domain"/>
    <property type="match status" value="1"/>
</dbReference>
<keyword evidence="1" id="KW-0812">Transmembrane</keyword>
<evidence type="ECO:0000313" key="2">
    <source>
        <dbReference type="EMBL" id="GAG06911.1"/>
    </source>
</evidence>
<gene>
    <name evidence="2" type="ORF">S01H1_46309</name>
</gene>
<feature type="non-terminal residue" evidence="2">
    <location>
        <position position="173"/>
    </location>
</feature>
<dbReference type="EMBL" id="BARS01029649">
    <property type="protein sequence ID" value="GAG06911.1"/>
    <property type="molecule type" value="Genomic_DNA"/>
</dbReference>
<proteinExistence type="predicted"/>
<protein>
    <submittedName>
        <fullName evidence="2">Uncharacterized protein</fullName>
    </submittedName>
</protein>
<dbReference type="AlphaFoldDB" id="X0W2D8"/>
<accession>X0W2D8</accession>
<feature type="transmembrane region" description="Helical" evidence="1">
    <location>
        <begin position="20"/>
        <end position="43"/>
    </location>
</feature>
<organism evidence="2">
    <name type="scientific">marine sediment metagenome</name>
    <dbReference type="NCBI Taxonomy" id="412755"/>
    <lineage>
        <taxon>unclassified sequences</taxon>
        <taxon>metagenomes</taxon>
        <taxon>ecological metagenomes</taxon>
    </lineage>
</organism>
<sequence>MTTDRIRHLFGERKTLKWRIVAVLLVAAMLPLILSGFGSWVVFRDMLEQKSYEQMRSLVKSHARAIEDHLTGRLHLLQFTADSRAFGEMSDIKQLQRTLSNLNRSSNQSFIDLGVIDANGDHTAYIGPYDLQDRNYSQEDWFKEVMISGSYISDVFLGFRQVPHCIIAVKADD</sequence>
<keyword evidence="1" id="KW-0472">Membrane</keyword>
<evidence type="ECO:0000256" key="1">
    <source>
        <dbReference type="SAM" id="Phobius"/>
    </source>
</evidence>
<reference evidence="2" key="1">
    <citation type="journal article" date="2014" name="Front. Microbiol.">
        <title>High frequency of phylogenetically diverse reductive dehalogenase-homologous genes in deep subseafloor sedimentary metagenomes.</title>
        <authorList>
            <person name="Kawai M."/>
            <person name="Futagami T."/>
            <person name="Toyoda A."/>
            <person name="Takaki Y."/>
            <person name="Nishi S."/>
            <person name="Hori S."/>
            <person name="Arai W."/>
            <person name="Tsubouchi T."/>
            <person name="Morono Y."/>
            <person name="Uchiyama I."/>
            <person name="Ito T."/>
            <person name="Fujiyama A."/>
            <person name="Inagaki F."/>
            <person name="Takami H."/>
        </authorList>
    </citation>
    <scope>NUCLEOTIDE SEQUENCE</scope>
    <source>
        <strain evidence="2">Expedition CK06-06</strain>
    </source>
</reference>
<keyword evidence="1" id="KW-1133">Transmembrane helix</keyword>
<name>X0W2D8_9ZZZZ</name>